<dbReference type="InterPro" id="IPR011047">
    <property type="entry name" value="Quinoprotein_ADH-like_sf"/>
</dbReference>
<evidence type="ECO:0000256" key="1">
    <source>
        <dbReference type="SAM" id="MobiDB-lite"/>
    </source>
</evidence>
<feature type="compositionally biased region" description="Basic residues" evidence="1">
    <location>
        <begin position="739"/>
        <end position="748"/>
    </location>
</feature>
<feature type="compositionally biased region" description="Polar residues" evidence="1">
    <location>
        <begin position="1678"/>
        <end position="1706"/>
    </location>
</feature>
<feature type="compositionally biased region" description="Basic and acidic residues" evidence="1">
    <location>
        <begin position="905"/>
        <end position="916"/>
    </location>
</feature>
<feature type="region of interest" description="Disordered" evidence="1">
    <location>
        <begin position="1677"/>
        <end position="1773"/>
    </location>
</feature>
<dbReference type="PANTHER" id="PTHR45589:SF1">
    <property type="entry name" value="WD REPEAT DOMAIN 62, ISOFORM G"/>
    <property type="match status" value="1"/>
</dbReference>
<feature type="compositionally biased region" description="Basic and acidic residues" evidence="1">
    <location>
        <begin position="1003"/>
        <end position="1012"/>
    </location>
</feature>
<accession>A0AAE1BB78</accession>
<gene>
    <name evidence="2" type="ORF">RRG08_020028</name>
</gene>
<feature type="compositionally biased region" description="Basic and acidic residues" evidence="1">
    <location>
        <begin position="1223"/>
        <end position="1248"/>
    </location>
</feature>
<feature type="compositionally biased region" description="Basic and acidic residues" evidence="1">
    <location>
        <begin position="1203"/>
        <end position="1214"/>
    </location>
</feature>
<dbReference type="GO" id="GO:0007099">
    <property type="term" value="P:centriole replication"/>
    <property type="evidence" value="ECO:0007669"/>
    <property type="project" value="TreeGrafter"/>
</dbReference>
<dbReference type="Gene3D" id="2.130.10.10">
    <property type="entry name" value="YVTN repeat-like/Quinoprotein amine dehydrogenase"/>
    <property type="match status" value="2"/>
</dbReference>
<protein>
    <submittedName>
        <fullName evidence="2">Uncharacterized protein</fullName>
    </submittedName>
</protein>
<comment type="caution">
    <text evidence="2">The sequence shown here is derived from an EMBL/GenBank/DDBJ whole genome shotgun (WGS) entry which is preliminary data.</text>
</comment>
<feature type="compositionally biased region" description="Basic and acidic residues" evidence="1">
    <location>
        <begin position="1508"/>
        <end position="1527"/>
    </location>
</feature>
<feature type="compositionally biased region" description="Basic and acidic residues" evidence="1">
    <location>
        <begin position="1803"/>
        <end position="1821"/>
    </location>
</feature>
<feature type="compositionally biased region" description="Polar residues" evidence="1">
    <location>
        <begin position="1528"/>
        <end position="1538"/>
    </location>
</feature>
<dbReference type="GO" id="GO:0072686">
    <property type="term" value="C:mitotic spindle"/>
    <property type="evidence" value="ECO:0007669"/>
    <property type="project" value="TreeGrafter"/>
</dbReference>
<organism evidence="2 3">
    <name type="scientific">Elysia crispata</name>
    <name type="common">lettuce slug</name>
    <dbReference type="NCBI Taxonomy" id="231223"/>
    <lineage>
        <taxon>Eukaryota</taxon>
        <taxon>Metazoa</taxon>
        <taxon>Spiralia</taxon>
        <taxon>Lophotrochozoa</taxon>
        <taxon>Mollusca</taxon>
        <taxon>Gastropoda</taxon>
        <taxon>Heterobranchia</taxon>
        <taxon>Euthyneura</taxon>
        <taxon>Panpulmonata</taxon>
        <taxon>Sacoglossa</taxon>
        <taxon>Placobranchoidea</taxon>
        <taxon>Plakobranchidae</taxon>
        <taxon>Elysia</taxon>
    </lineage>
</organism>
<dbReference type="Pfam" id="PF00400">
    <property type="entry name" value="WD40"/>
    <property type="match status" value="1"/>
</dbReference>
<dbReference type="PANTHER" id="PTHR45589">
    <property type="entry name" value="WD REPEAT DOMAIN 62, ISOFORM G"/>
    <property type="match status" value="1"/>
</dbReference>
<dbReference type="InterPro" id="IPR001680">
    <property type="entry name" value="WD40_rpt"/>
</dbReference>
<evidence type="ECO:0000313" key="3">
    <source>
        <dbReference type="Proteomes" id="UP001283361"/>
    </source>
</evidence>
<keyword evidence="3" id="KW-1185">Reference proteome</keyword>
<name>A0AAE1BB78_9GAST</name>
<dbReference type="Proteomes" id="UP001283361">
    <property type="component" value="Unassembled WGS sequence"/>
</dbReference>
<proteinExistence type="predicted"/>
<dbReference type="InterPro" id="IPR015943">
    <property type="entry name" value="WD40/YVTN_repeat-like_dom_sf"/>
</dbReference>
<evidence type="ECO:0000313" key="2">
    <source>
        <dbReference type="EMBL" id="KAK3802927.1"/>
    </source>
</evidence>
<feature type="compositionally biased region" description="Basic and acidic residues" evidence="1">
    <location>
        <begin position="1737"/>
        <end position="1752"/>
    </location>
</feature>
<feature type="region of interest" description="Disordered" evidence="1">
    <location>
        <begin position="1800"/>
        <end position="1821"/>
    </location>
</feature>
<feature type="region of interest" description="Disordered" evidence="1">
    <location>
        <begin position="719"/>
        <end position="791"/>
    </location>
</feature>
<feature type="region of interest" description="Disordered" evidence="1">
    <location>
        <begin position="1192"/>
        <end position="1263"/>
    </location>
</feature>
<feature type="region of interest" description="Disordered" evidence="1">
    <location>
        <begin position="905"/>
        <end position="927"/>
    </location>
</feature>
<feature type="region of interest" description="Disordered" evidence="1">
    <location>
        <begin position="988"/>
        <end position="1012"/>
    </location>
</feature>
<dbReference type="InterPro" id="IPR052779">
    <property type="entry name" value="WDR62"/>
</dbReference>
<dbReference type="EMBL" id="JAWDGP010000205">
    <property type="protein sequence ID" value="KAK3802927.1"/>
    <property type="molecule type" value="Genomic_DNA"/>
</dbReference>
<dbReference type="SMART" id="SM00320">
    <property type="entry name" value="WD40"/>
    <property type="match status" value="9"/>
</dbReference>
<reference evidence="2" key="1">
    <citation type="journal article" date="2023" name="G3 (Bethesda)">
        <title>A reference genome for the long-term kleptoplast-retaining sea slug Elysia crispata morphotype clarki.</title>
        <authorList>
            <person name="Eastman K.E."/>
            <person name="Pendleton A.L."/>
            <person name="Shaikh M.A."/>
            <person name="Suttiyut T."/>
            <person name="Ogas R."/>
            <person name="Tomko P."/>
            <person name="Gavelis G."/>
            <person name="Widhalm J.R."/>
            <person name="Wisecaver J.H."/>
        </authorList>
    </citation>
    <scope>NUCLEOTIDE SEQUENCE</scope>
    <source>
        <strain evidence="2">ECLA1</strain>
    </source>
</reference>
<feature type="compositionally biased region" description="Basic and acidic residues" evidence="1">
    <location>
        <begin position="1709"/>
        <end position="1725"/>
    </location>
</feature>
<feature type="region of interest" description="Disordered" evidence="1">
    <location>
        <begin position="1506"/>
        <end position="1542"/>
    </location>
</feature>
<dbReference type="SUPFAM" id="SSF50998">
    <property type="entry name" value="Quinoprotein alcohol dehydrogenase-like"/>
    <property type="match status" value="1"/>
</dbReference>
<sequence length="1821" mass="201140">MACKLSDLADRSDQSFMDDKRAGSQDEFVLERVQGLTSTTLHSLASNPVTGWVAFPAACVLVLLDPKTNDQKFIESPSLRNISCCAFTDDGRFVAFGETGMKPHIAMWNLREHKECHKFVTDTTVRAIFLHPTSPIIISLGLKESVIDVWDYVKGMRMASCKWQTKPLSLTIPRTGSSIVVCGHRKISLFNISKVDSNSYETNVFQDRRTVLLGKQSEYTFVDIESGRGQHERTVYSVTSCGYLCEIKLGDILIDKAIKVDTQIFCVRYNTELLFVGCPAGVVKICDPDNLTVTAAVSLSSLLGPSAMPKVGNKCYLDVCTLVVDESEKIVTCVYADCSMHSWQIGTDGEKIVCSAIEPGMGSTGIGGHPASKSNLLRAFIGCCEKTKTCNDLLTKLSVVEQSKPPQQFGGRRLVNENRASYQNANAVRFTPDGKDVICGNEEGEIKVYELSTGILRRVIEAHSSQVTCIELMYDNDYQLICSGGRDRVMFVLNARNDFSLVQVLCDHSAAITAISLVNHKGVLTLVSAAADNVILIRRAILGGMLRFTITGEIAQTNCSRSFFVTSDYIALGGKDSQIKVFKADPVFVSKPLKTIDCQKLSPAKAGFKAIDIDPSSSFMAVSQTNGNISVYHLQTGQPVASLPLQSDITNIHFTSDLKYMVSSTSNGCDLVWRLPERMTEFMQSKQEKLYQIETNKEITSETCMSCVKVCKEEVEEEEDGRCINVSKENDEEGESTNQHRHGSHQKRWSSGTRRARRETNATVSSLSEEGFHQRRIAQNSSNHNSEWDRTPSIDSMSILDNCSSPVMFAGKTKGDRDGVDGRSCSSCSSESLVNCSTCTHSVSTTTHTSCCSAVATESSASAQHGRTEPSHRLRFYCGSDHELFGQVLDEGHCIKVGPFKEDSPAKKEIPCRETSEPALRSPPKQETQEEVNLQKIDNVGCISTVQESSTDLHTCEHGEKQSGSQKEFIVPAATEGQTVVTVHSLSEKETEKHEIMSLSTAETKEKSQNFDESLDFREQQDMRTSPMNNPQNKSQNSERNHFIASPLPEQKYIKSKSILEKALFYEGIMRGDLTSQREVSARSPTRQHTAAVGEAVRSLSKRRAEALREPHFEEEINAKKECCGQVSADMEASFHWTPLTTPDYSNTSSNITNLVPSSSSTLDFCNSYKMLKGGPPCLDKLNLETQRIERNLGPSSNENDDPALHSETGKTGDCDTTQMEQESFRSEIGDDTMIAKDDRETAGERTETYNYESGDAEASVGDEDSTILDLSINLAKINLKVAEDERSQNIMKISNATVGEFNERSCPEDPFWGKSRDTHERSTWNIQKNPNTALAYLNSDRAKVMVLEQEEDGSIRRQSVLDQLEQEGFMVPEKYRSALRSCMQLSNSQETFATLRVDTNDLELMAFLSHALKKKLVAAGLVGLSCNEIDTLLNTGPGSADKRRGGVEDVVTPEGAATGACNAQVIGMQISCEAKNCLAKMSDPGIDACNVGDHAKLANDSEACDTAAEKEHDSKSREPCSGDKKLPTQSGTLSGRNLRSPLGEARRKMYKSILSRLPCARTSNKNRSHTDSESDLSLEFMIRSLVHESSCGGMPYSDTYLNLETCAENLFLPSQCDLANHSIGAANKLGCSTNTTVTSQPSPRLCSHYLEKERSKVQTREAKTADQAKAEKFVQKLRTNGHNQSRTSPRQDCSRVTSRSISLPASATRREPHVRERTAKRCPDLRAPSTRSGAHTGDRVGEESDQSRDPCEEQNPESDSGIGADFQREKPMVAIFRDQDEYLRKLKEVRENFERSIQALSAERKSRQAAEERGRGLARK</sequence>